<comment type="similarity">
    <text evidence="1 5 6">Belongs to the peptidase S8 family.</text>
</comment>
<dbReference type="SUPFAM" id="SSF52025">
    <property type="entry name" value="PA domain"/>
    <property type="match status" value="1"/>
</dbReference>
<name>A0ABY4YSL6_9MICO</name>
<dbReference type="InterPro" id="IPR013783">
    <property type="entry name" value="Ig-like_fold"/>
</dbReference>
<feature type="active site" description="Charge relay system" evidence="5">
    <location>
        <position position="290"/>
    </location>
</feature>
<accession>A0ABY4YSL6</accession>
<evidence type="ECO:0000256" key="1">
    <source>
        <dbReference type="ARBA" id="ARBA00011073"/>
    </source>
</evidence>
<dbReference type="InterPro" id="IPR050131">
    <property type="entry name" value="Peptidase_S8_subtilisin-like"/>
</dbReference>
<dbReference type="PRINTS" id="PR00723">
    <property type="entry name" value="SUBTILISIN"/>
</dbReference>
<evidence type="ECO:0000313" key="11">
    <source>
        <dbReference type="Proteomes" id="UP001056455"/>
    </source>
</evidence>
<dbReference type="InterPro" id="IPR015500">
    <property type="entry name" value="Peptidase_S8_subtilisin-rel"/>
</dbReference>
<dbReference type="Pfam" id="PF00082">
    <property type="entry name" value="Peptidase_S8"/>
    <property type="match status" value="1"/>
</dbReference>
<evidence type="ECO:0000256" key="4">
    <source>
        <dbReference type="ARBA" id="ARBA00022825"/>
    </source>
</evidence>
<organism evidence="10 11">
    <name type="scientific">Ornithinimicrobium faecis</name>
    <dbReference type="NCBI Taxonomy" id="2934158"/>
    <lineage>
        <taxon>Bacteria</taxon>
        <taxon>Bacillati</taxon>
        <taxon>Actinomycetota</taxon>
        <taxon>Actinomycetes</taxon>
        <taxon>Micrococcales</taxon>
        <taxon>Ornithinimicrobiaceae</taxon>
        <taxon>Ornithinimicrobium</taxon>
    </lineage>
</organism>
<evidence type="ECO:0000259" key="9">
    <source>
        <dbReference type="Pfam" id="PF00082"/>
    </source>
</evidence>
<keyword evidence="4 5" id="KW-0720">Serine protease</keyword>
<dbReference type="PANTHER" id="PTHR43806:SF11">
    <property type="entry name" value="CEREVISIN-RELATED"/>
    <property type="match status" value="1"/>
</dbReference>
<dbReference type="InterPro" id="IPR036852">
    <property type="entry name" value="Peptidase_S8/S53_dom_sf"/>
</dbReference>
<feature type="chain" id="PRO_5045700474" evidence="8">
    <location>
        <begin position="32"/>
        <end position="1263"/>
    </location>
</feature>
<dbReference type="Proteomes" id="UP001056455">
    <property type="component" value="Chromosome"/>
</dbReference>
<evidence type="ECO:0000256" key="6">
    <source>
        <dbReference type="RuleBase" id="RU003355"/>
    </source>
</evidence>
<evidence type="ECO:0000256" key="8">
    <source>
        <dbReference type="SAM" id="SignalP"/>
    </source>
</evidence>
<keyword evidence="8" id="KW-0732">Signal</keyword>
<feature type="active site" description="Charge relay system" evidence="5">
    <location>
        <position position="466"/>
    </location>
</feature>
<dbReference type="SUPFAM" id="SSF52743">
    <property type="entry name" value="Subtilisin-like"/>
    <property type="match status" value="1"/>
</dbReference>
<dbReference type="PROSITE" id="PS51892">
    <property type="entry name" value="SUBTILASE"/>
    <property type="match status" value="1"/>
</dbReference>
<dbReference type="InterPro" id="IPR000209">
    <property type="entry name" value="Peptidase_S8/S53_dom"/>
</dbReference>
<dbReference type="PANTHER" id="PTHR43806">
    <property type="entry name" value="PEPTIDASE S8"/>
    <property type="match status" value="1"/>
</dbReference>
<feature type="active site" description="Charge relay system" evidence="5">
    <location>
        <position position="258"/>
    </location>
</feature>
<protein>
    <submittedName>
        <fullName evidence="10">S8 family serine peptidase</fullName>
    </submittedName>
</protein>
<gene>
    <name evidence="10" type="ORF">NF556_18595</name>
</gene>
<dbReference type="PROSITE" id="PS00138">
    <property type="entry name" value="SUBTILASE_SER"/>
    <property type="match status" value="1"/>
</dbReference>
<evidence type="ECO:0000313" key="10">
    <source>
        <dbReference type="EMBL" id="USQ79577.1"/>
    </source>
</evidence>
<feature type="domain" description="Peptidase S8/S53" evidence="9">
    <location>
        <begin position="249"/>
        <end position="507"/>
    </location>
</feature>
<evidence type="ECO:0000256" key="3">
    <source>
        <dbReference type="ARBA" id="ARBA00022801"/>
    </source>
</evidence>
<dbReference type="InterPro" id="IPR046450">
    <property type="entry name" value="PA_dom_sf"/>
</dbReference>
<proteinExistence type="inferred from homology"/>
<dbReference type="RefSeq" id="WP_252592683.1">
    <property type="nucleotide sequence ID" value="NZ_CP099489.1"/>
</dbReference>
<evidence type="ECO:0000256" key="5">
    <source>
        <dbReference type="PROSITE-ProRule" id="PRU01240"/>
    </source>
</evidence>
<dbReference type="InterPro" id="IPR023828">
    <property type="entry name" value="Peptidase_S8_Ser-AS"/>
</dbReference>
<dbReference type="PROSITE" id="PS00136">
    <property type="entry name" value="SUBTILASE_ASP"/>
    <property type="match status" value="1"/>
</dbReference>
<keyword evidence="11" id="KW-1185">Reference proteome</keyword>
<evidence type="ECO:0000256" key="2">
    <source>
        <dbReference type="ARBA" id="ARBA00022670"/>
    </source>
</evidence>
<evidence type="ECO:0000256" key="7">
    <source>
        <dbReference type="SAM" id="MobiDB-lite"/>
    </source>
</evidence>
<keyword evidence="3 5" id="KW-0378">Hydrolase</keyword>
<keyword evidence="2 5" id="KW-0645">Protease</keyword>
<dbReference type="Gene3D" id="3.40.50.200">
    <property type="entry name" value="Peptidase S8/S53 domain"/>
    <property type="match status" value="1"/>
</dbReference>
<dbReference type="Gene3D" id="3.50.30.30">
    <property type="match status" value="1"/>
</dbReference>
<dbReference type="InterPro" id="IPR023827">
    <property type="entry name" value="Peptidase_S8_Asp-AS"/>
</dbReference>
<dbReference type="Gene3D" id="2.60.40.10">
    <property type="entry name" value="Immunoglobulins"/>
    <property type="match status" value="1"/>
</dbReference>
<reference evidence="10" key="1">
    <citation type="submission" date="2022-06" db="EMBL/GenBank/DDBJ databases">
        <title>Ornithinimicrobium HY1793.</title>
        <authorList>
            <person name="Huang Y."/>
        </authorList>
    </citation>
    <scope>NUCLEOTIDE SEQUENCE</scope>
    <source>
        <strain evidence="10">HY1793</strain>
    </source>
</reference>
<dbReference type="EMBL" id="CP099489">
    <property type="protein sequence ID" value="USQ79577.1"/>
    <property type="molecule type" value="Genomic_DNA"/>
</dbReference>
<sequence length="1263" mass="132066">MRHPSTPARGAIGATLAVCLVASGLASASHATTGEAATGEAATGEAATEPQSADGTSSTLTLLTGDTLRLTEVGEGRRTVELEPGEGREGITIHQMEIDGELHVLPLDAVPYVADGDLDPDLFNVDLLLEAGFGDGDSASLPLIATYAEGRLSAASSALSAVQGVDPGVELASIDSRALAVDKDNAEDFWTTITGVPAEEAAQLATSGAEADLTSSVERLWLDAPVTADLHESVAQIGAPTAWEAGIDGSGVTVAVLDTGVDADHPDLAGQVTLQEDFSGSGNLIDHVGHGTHVAATAAGTGDGSDGLRKGVAPGASIISGKVLGDDGNGATSGVIAGMEWAVAQDADVINMSLGGGPTDGTDPLSQALNTLSEDSDSLFVVAAGNDGPASSTIGSPGSADAALTVGAVDRDESLAEFSSRGPRLNDLAVKPDLTAPGVGIVAARADGTAMGSPVDDLYTAANGTSMATPHVAGAAALLAAQHPDWDGEQLKDALTSTAATNPDLTAYEQGGGRVDLSRAVTQELTATGSVHLGTYEDADTESGTFEVTYTNTGDEELTLDLDLDLSDLGGDAPSDGGVTLSADSVTVPAGDTATVSVTADPTLLERGQFTGFLHAQAGDAQVHTTLAVVKVAPTHDVTLSAVDFAGESISVPVFALFGEDPRFDTLGFIKEGQTVTVTVGEGDYFLHALMNPEIDGLDSAVVVTDPDLDVTGDQEVLLDAREATEVQVETPEPSTTRGNLGFITHREFHGRSLSNSTMKFDSTQSVWVTPTDEPQGGTFEFSSRWQLGTPALTGTALGRGGFEIYPNYERTSPRLESKRPLELAFAGAGTPADYEGLDVEGKIAVVSLEDKHGQDVDAAVAAGAAGLMIAPEQQSWIKYTGRGNRLDLPVMVLAPAEGQAVLDQLANERTVRMRFTGNPDRPVTYDVVQVTSGAIPQEVVHTVSPENSATITARYHETGGEEWTKEQRFGWRPWQQSTIVETQQELHTPQQRTEIVSAGDTLWRQHVLDNYSWDSMNPIKDGTFHAIRSYEPGEEVTYDWHRAVVRPTVAPGADPTRTGDTLSLRIPELAMGDGTLAQRSFAADTSMSLSQDGEVLHEGDAAWGDYAVGDGPVQLDLSVVREDNINWDFSTRTDTSWTFASQGGDDTSVQPLLSVDYDVPVALDNTVRAGSNEKLTLTVRHPEGLEQAAPIEAARAWISLDDGATWTEQELRRSGGSDGTQFTMRVKHPRQEGHVSLRVEATDQDGNSIEQTVLAAYGIGPR</sequence>
<feature type="signal peptide" evidence="8">
    <location>
        <begin position="1"/>
        <end position="31"/>
    </location>
</feature>
<feature type="region of interest" description="Disordered" evidence="7">
    <location>
        <begin position="36"/>
        <end position="59"/>
    </location>
</feature>